<dbReference type="STRING" id="106549.A0A540MAX1"/>
<organism evidence="1 2">
    <name type="scientific">Malus baccata</name>
    <name type="common">Siberian crab apple</name>
    <name type="synonym">Pyrus baccata</name>
    <dbReference type="NCBI Taxonomy" id="106549"/>
    <lineage>
        <taxon>Eukaryota</taxon>
        <taxon>Viridiplantae</taxon>
        <taxon>Streptophyta</taxon>
        <taxon>Embryophyta</taxon>
        <taxon>Tracheophyta</taxon>
        <taxon>Spermatophyta</taxon>
        <taxon>Magnoliopsida</taxon>
        <taxon>eudicotyledons</taxon>
        <taxon>Gunneridae</taxon>
        <taxon>Pentapetalae</taxon>
        <taxon>rosids</taxon>
        <taxon>fabids</taxon>
        <taxon>Rosales</taxon>
        <taxon>Rosaceae</taxon>
        <taxon>Amygdaloideae</taxon>
        <taxon>Maleae</taxon>
        <taxon>Malus</taxon>
    </lineage>
</organism>
<protein>
    <recommendedName>
        <fullName evidence="3">F-box domain-containing protein</fullName>
    </recommendedName>
</protein>
<dbReference type="AlphaFoldDB" id="A0A540MAX1"/>
<reference evidence="1 2" key="1">
    <citation type="journal article" date="2019" name="G3 (Bethesda)">
        <title>Sequencing of a Wild Apple (Malus baccata) Genome Unravels the Differences Between Cultivated and Wild Apple Species Regarding Disease Resistance and Cold Tolerance.</title>
        <authorList>
            <person name="Chen X."/>
        </authorList>
    </citation>
    <scope>NUCLEOTIDE SEQUENCE [LARGE SCALE GENOMIC DNA]</scope>
    <source>
        <strain evidence="2">cv. Shandingzi</strain>
        <tissue evidence="1">Leaves</tissue>
    </source>
</reference>
<sequence length="86" mass="10345">MNHDIVHHVLTLLPVDKCIKARGLATRFKDSWRFARKLHFGREFIKEFRLEPMEFADTVDHVFRFYKGPKIQSFHIYVDPDHDYVA</sequence>
<gene>
    <name evidence="1" type="ORF">C1H46_018777</name>
</gene>
<accession>A0A540MAX1</accession>
<dbReference type="EMBL" id="VIEB01000309">
    <property type="protein sequence ID" value="TQD95629.1"/>
    <property type="molecule type" value="Genomic_DNA"/>
</dbReference>
<evidence type="ECO:0000313" key="2">
    <source>
        <dbReference type="Proteomes" id="UP000315295"/>
    </source>
</evidence>
<evidence type="ECO:0000313" key="1">
    <source>
        <dbReference type="EMBL" id="TQD95629.1"/>
    </source>
</evidence>
<evidence type="ECO:0008006" key="3">
    <source>
        <dbReference type="Google" id="ProtNLM"/>
    </source>
</evidence>
<keyword evidence="2" id="KW-1185">Reference proteome</keyword>
<dbReference type="Proteomes" id="UP000315295">
    <property type="component" value="Unassembled WGS sequence"/>
</dbReference>
<proteinExistence type="predicted"/>
<name>A0A540MAX1_MALBA</name>
<comment type="caution">
    <text evidence="1">The sequence shown here is derived from an EMBL/GenBank/DDBJ whole genome shotgun (WGS) entry which is preliminary data.</text>
</comment>